<dbReference type="InterPro" id="IPR004358">
    <property type="entry name" value="Sig_transdc_His_kin-like_C"/>
</dbReference>
<proteinExistence type="predicted"/>
<dbReference type="InterPro" id="IPR003661">
    <property type="entry name" value="HisK_dim/P_dom"/>
</dbReference>
<dbReference type="EMBL" id="OU015584">
    <property type="protein sequence ID" value="CAG5082457.1"/>
    <property type="molecule type" value="Genomic_DNA"/>
</dbReference>
<dbReference type="Pfam" id="PF00512">
    <property type="entry name" value="HisKA"/>
    <property type="match status" value="1"/>
</dbReference>
<accession>A0A916JNA8</accession>
<dbReference type="Gene3D" id="1.10.287.130">
    <property type="match status" value="1"/>
</dbReference>
<feature type="transmembrane region" description="Helical" evidence="11">
    <location>
        <begin position="12"/>
        <end position="37"/>
    </location>
</feature>
<keyword evidence="10 11" id="KW-0472">Membrane</keyword>
<evidence type="ECO:0000259" key="13">
    <source>
        <dbReference type="PROSITE" id="PS50885"/>
    </source>
</evidence>
<evidence type="ECO:0000256" key="7">
    <source>
        <dbReference type="ARBA" id="ARBA00022777"/>
    </source>
</evidence>
<evidence type="ECO:0000256" key="4">
    <source>
        <dbReference type="ARBA" id="ARBA00022553"/>
    </source>
</evidence>
<gene>
    <name evidence="14" type="primary">rcsC_3</name>
    <name evidence="14" type="ORF">CRYO30217_01922</name>
</gene>
<comment type="catalytic activity">
    <reaction evidence="1">
        <text>ATP + protein L-histidine = ADP + protein N-phospho-L-histidine.</text>
        <dbReference type="EC" id="2.7.13.3"/>
    </reaction>
</comment>
<evidence type="ECO:0000313" key="15">
    <source>
        <dbReference type="Proteomes" id="UP000683507"/>
    </source>
</evidence>
<dbReference type="Gene3D" id="6.10.340.10">
    <property type="match status" value="1"/>
</dbReference>
<dbReference type="SUPFAM" id="SSF47384">
    <property type="entry name" value="Homodimeric domain of signal transducing histidine kinase"/>
    <property type="match status" value="1"/>
</dbReference>
<evidence type="ECO:0000256" key="5">
    <source>
        <dbReference type="ARBA" id="ARBA00022679"/>
    </source>
</evidence>
<dbReference type="SMART" id="SM00304">
    <property type="entry name" value="HAMP"/>
    <property type="match status" value="1"/>
</dbReference>
<protein>
    <recommendedName>
        <fullName evidence="3">histidine kinase</fullName>
        <ecNumber evidence="3">2.7.13.3</ecNumber>
    </recommendedName>
</protein>
<dbReference type="GO" id="GO:0005886">
    <property type="term" value="C:plasma membrane"/>
    <property type="evidence" value="ECO:0007669"/>
    <property type="project" value="TreeGrafter"/>
</dbReference>
<dbReference type="CDD" id="cd06225">
    <property type="entry name" value="HAMP"/>
    <property type="match status" value="1"/>
</dbReference>
<dbReference type="PANTHER" id="PTHR45436:SF5">
    <property type="entry name" value="SENSOR HISTIDINE KINASE TRCS"/>
    <property type="match status" value="1"/>
</dbReference>
<keyword evidence="4" id="KW-0597">Phosphoprotein</keyword>
<dbReference type="RefSeq" id="WP_258542119.1">
    <property type="nucleotide sequence ID" value="NZ_OU015584.1"/>
</dbReference>
<dbReference type="CDD" id="cd00075">
    <property type="entry name" value="HATPase"/>
    <property type="match status" value="1"/>
</dbReference>
<name>A0A916JNA8_9FLAO</name>
<dbReference type="PRINTS" id="PR00344">
    <property type="entry name" value="BCTRLSENSOR"/>
</dbReference>
<evidence type="ECO:0000256" key="2">
    <source>
        <dbReference type="ARBA" id="ARBA00004370"/>
    </source>
</evidence>
<dbReference type="PROSITE" id="PS50109">
    <property type="entry name" value="HIS_KIN"/>
    <property type="match status" value="1"/>
</dbReference>
<feature type="transmembrane region" description="Helical" evidence="11">
    <location>
        <begin position="160"/>
        <end position="178"/>
    </location>
</feature>
<dbReference type="PANTHER" id="PTHR45436">
    <property type="entry name" value="SENSOR HISTIDINE KINASE YKOH"/>
    <property type="match status" value="1"/>
</dbReference>
<dbReference type="CDD" id="cd00082">
    <property type="entry name" value="HisKA"/>
    <property type="match status" value="1"/>
</dbReference>
<evidence type="ECO:0000259" key="12">
    <source>
        <dbReference type="PROSITE" id="PS50109"/>
    </source>
</evidence>
<dbReference type="InterPro" id="IPR005467">
    <property type="entry name" value="His_kinase_dom"/>
</dbReference>
<dbReference type="InterPro" id="IPR003660">
    <property type="entry name" value="HAMP_dom"/>
</dbReference>
<dbReference type="GO" id="GO:0000155">
    <property type="term" value="F:phosphorelay sensor kinase activity"/>
    <property type="evidence" value="ECO:0007669"/>
    <property type="project" value="InterPro"/>
</dbReference>
<dbReference type="FunFam" id="1.10.287.130:FF:000001">
    <property type="entry name" value="Two-component sensor histidine kinase"/>
    <property type="match status" value="1"/>
</dbReference>
<dbReference type="AlphaFoldDB" id="A0A916JNA8"/>
<dbReference type="Pfam" id="PF00672">
    <property type="entry name" value="HAMP"/>
    <property type="match status" value="1"/>
</dbReference>
<keyword evidence="15" id="KW-1185">Reference proteome</keyword>
<sequence length="465" mass="52502">MSKLSFKRRIASSFIVATAVIVAVVFIVVYFTVYFTVYNRLDNDLSYEAEKHISEVHLHEGSLVYIDLTGLKEAEHREVQVNPVFIQLYNKDGSPSDKSPNLKENSLVLDKQNVGSHVTTVLADKQIRQFQIPYIKDGEIKGYIVTAMSLESTLVVLNNLLYTLLISYPIILLGLFLISYKLAARSIVPVMDITATTRRITQSNLSERVELPEKDDELHELVVSINNLLDRIQGAIVREKQFTSDASHELRTPLSVLQGTLEVLVRKPRQPEEYQEKAGLCLDEVARMNRIIDQLLELARFDNHPVLDEKNTLPVAEIVKQILLRRDIQIEDKQLKIELDLTNYSNVLRVSAFHGEIILDNLISNAIKYSKQEGAISISIKSSDDRVSFVIKDQGIGIKKDDLERIFQPFFRSQALQHKQIKGVGLGLSIVRKAADAINADLSVESQEGSGTTFTVDFKGILRMN</sequence>
<organism evidence="14 15">
    <name type="scientific">Parvicella tangerina</name>
    <dbReference type="NCBI Taxonomy" id="2829795"/>
    <lineage>
        <taxon>Bacteria</taxon>
        <taxon>Pseudomonadati</taxon>
        <taxon>Bacteroidota</taxon>
        <taxon>Flavobacteriia</taxon>
        <taxon>Flavobacteriales</taxon>
        <taxon>Parvicellaceae</taxon>
        <taxon>Parvicella</taxon>
    </lineage>
</organism>
<reference evidence="14" key="1">
    <citation type="submission" date="2021-04" db="EMBL/GenBank/DDBJ databases">
        <authorList>
            <person name="Rodrigo-Torres L."/>
            <person name="Arahal R. D."/>
            <person name="Lucena T."/>
        </authorList>
    </citation>
    <scope>NUCLEOTIDE SEQUENCE</scope>
    <source>
        <strain evidence="14">AS29M-1</strain>
    </source>
</reference>
<evidence type="ECO:0000256" key="11">
    <source>
        <dbReference type="SAM" id="Phobius"/>
    </source>
</evidence>
<dbReference type="PROSITE" id="PS50885">
    <property type="entry name" value="HAMP"/>
    <property type="match status" value="1"/>
</dbReference>
<feature type="domain" description="Histidine kinase" evidence="12">
    <location>
        <begin position="245"/>
        <end position="462"/>
    </location>
</feature>
<dbReference type="SMART" id="SM00387">
    <property type="entry name" value="HATPase_c"/>
    <property type="match status" value="1"/>
</dbReference>
<evidence type="ECO:0000256" key="3">
    <source>
        <dbReference type="ARBA" id="ARBA00012438"/>
    </source>
</evidence>
<evidence type="ECO:0000256" key="9">
    <source>
        <dbReference type="ARBA" id="ARBA00023012"/>
    </source>
</evidence>
<dbReference type="EC" id="2.7.13.3" evidence="3"/>
<dbReference type="Proteomes" id="UP000683507">
    <property type="component" value="Chromosome"/>
</dbReference>
<dbReference type="InterPro" id="IPR036097">
    <property type="entry name" value="HisK_dim/P_sf"/>
</dbReference>
<keyword evidence="7 14" id="KW-0418">Kinase</keyword>
<keyword evidence="6 11" id="KW-0812">Transmembrane</keyword>
<keyword evidence="8 11" id="KW-1133">Transmembrane helix</keyword>
<dbReference type="FunFam" id="3.30.565.10:FF:000006">
    <property type="entry name" value="Sensor histidine kinase WalK"/>
    <property type="match status" value="1"/>
</dbReference>
<dbReference type="SUPFAM" id="SSF158472">
    <property type="entry name" value="HAMP domain-like"/>
    <property type="match status" value="1"/>
</dbReference>
<dbReference type="SUPFAM" id="SSF55874">
    <property type="entry name" value="ATPase domain of HSP90 chaperone/DNA topoisomerase II/histidine kinase"/>
    <property type="match status" value="1"/>
</dbReference>
<dbReference type="KEGG" id="ptan:CRYO30217_01922"/>
<evidence type="ECO:0000256" key="6">
    <source>
        <dbReference type="ARBA" id="ARBA00022692"/>
    </source>
</evidence>
<dbReference type="SMART" id="SM00388">
    <property type="entry name" value="HisKA"/>
    <property type="match status" value="1"/>
</dbReference>
<dbReference type="Pfam" id="PF02518">
    <property type="entry name" value="HATPase_c"/>
    <property type="match status" value="1"/>
</dbReference>
<evidence type="ECO:0000256" key="1">
    <source>
        <dbReference type="ARBA" id="ARBA00000085"/>
    </source>
</evidence>
<dbReference type="InterPro" id="IPR036890">
    <property type="entry name" value="HATPase_C_sf"/>
</dbReference>
<keyword evidence="9" id="KW-0902">Two-component regulatory system</keyword>
<feature type="domain" description="HAMP" evidence="13">
    <location>
        <begin position="184"/>
        <end position="237"/>
    </location>
</feature>
<evidence type="ECO:0000313" key="14">
    <source>
        <dbReference type="EMBL" id="CAG5082457.1"/>
    </source>
</evidence>
<dbReference type="InterPro" id="IPR003594">
    <property type="entry name" value="HATPase_dom"/>
</dbReference>
<evidence type="ECO:0000256" key="10">
    <source>
        <dbReference type="ARBA" id="ARBA00023136"/>
    </source>
</evidence>
<evidence type="ECO:0000256" key="8">
    <source>
        <dbReference type="ARBA" id="ARBA00022989"/>
    </source>
</evidence>
<keyword evidence="5 14" id="KW-0808">Transferase</keyword>
<dbReference type="Gene3D" id="3.30.565.10">
    <property type="entry name" value="Histidine kinase-like ATPase, C-terminal domain"/>
    <property type="match status" value="1"/>
</dbReference>
<dbReference type="InterPro" id="IPR050428">
    <property type="entry name" value="TCS_sensor_his_kinase"/>
</dbReference>
<comment type="subcellular location">
    <subcellularLocation>
        <location evidence="2">Membrane</location>
    </subcellularLocation>
</comment>